<keyword evidence="2" id="KW-0645">Protease</keyword>
<proteinExistence type="predicted"/>
<organism evidence="2 3">
    <name type="scientific">Candidatus Hakubella thermalkaliphila</name>
    <dbReference type="NCBI Taxonomy" id="2754717"/>
    <lineage>
        <taxon>Bacteria</taxon>
        <taxon>Bacillati</taxon>
        <taxon>Actinomycetota</taxon>
        <taxon>Actinomycetota incertae sedis</taxon>
        <taxon>Candidatus Hakubellales</taxon>
        <taxon>Candidatus Hakubellaceae</taxon>
        <taxon>Candidatus Hakubella</taxon>
    </lineage>
</organism>
<gene>
    <name evidence="2" type="ORF">HKBW3S06_00115</name>
</gene>
<evidence type="ECO:0000256" key="1">
    <source>
        <dbReference type="ARBA" id="ARBA00022723"/>
    </source>
</evidence>
<dbReference type="AlphaFoldDB" id="A0A6V8NKV2"/>
<protein>
    <submittedName>
        <fullName evidence="2">Aminopeptidase</fullName>
    </submittedName>
</protein>
<dbReference type="InterPro" id="IPR052170">
    <property type="entry name" value="M29_Exopeptidase"/>
</dbReference>
<dbReference type="GO" id="GO:0006508">
    <property type="term" value="P:proteolysis"/>
    <property type="evidence" value="ECO:0007669"/>
    <property type="project" value="InterPro"/>
</dbReference>
<keyword evidence="1" id="KW-0479">Metal-binding</keyword>
<sequence length="179" mass="20102">MRLSGHYLAGLASPKYLIIIDHMAYLDCTIKLLICHPLSMVFVAPLHHGTNGRVIFDLIIREGKRIVDLELDFREGRAHPVRAKEGLEHYLDLVNHASGDKNLIAELGIGLNPMITQMVGYTLTDEKIIGTVHLAIGNNKTMGGQNDSDLHWDMIVMKPTVLVDGVMLMEKGRFREEYN</sequence>
<dbReference type="Pfam" id="PF02073">
    <property type="entry name" value="Peptidase_M29"/>
    <property type="match status" value="1"/>
</dbReference>
<dbReference type="GO" id="GO:0046872">
    <property type="term" value="F:metal ion binding"/>
    <property type="evidence" value="ECO:0007669"/>
    <property type="project" value="UniProtKB-KW"/>
</dbReference>
<reference evidence="2 3" key="1">
    <citation type="journal article" date="2020" name="Front. Microbiol.">
        <title>Single-cell genomics of novel Actinobacteria with the Wood-Ljungdahl pathway discovered in a serpentinizing system.</title>
        <authorList>
            <person name="Merino N."/>
            <person name="Kawai M."/>
            <person name="Boyd E.S."/>
            <person name="Colman D.R."/>
            <person name="McGlynn S.E."/>
            <person name="Nealson K.H."/>
            <person name="Kurokawa K."/>
            <person name="Hongoh Y."/>
        </authorList>
    </citation>
    <scope>NUCLEOTIDE SEQUENCE [LARGE SCALE GENOMIC DNA]</scope>
    <source>
        <strain evidence="2 3">S06</strain>
    </source>
</reference>
<dbReference type="GO" id="GO:0004177">
    <property type="term" value="F:aminopeptidase activity"/>
    <property type="evidence" value="ECO:0007669"/>
    <property type="project" value="UniProtKB-KW"/>
</dbReference>
<keyword evidence="2" id="KW-0378">Hydrolase</keyword>
<dbReference type="InterPro" id="IPR000787">
    <property type="entry name" value="Peptidase_M29"/>
</dbReference>
<dbReference type="EMBL" id="BLRV01000006">
    <property type="protein sequence ID" value="GFP20888.1"/>
    <property type="molecule type" value="Genomic_DNA"/>
</dbReference>
<dbReference type="PANTHER" id="PTHR34448:SF1">
    <property type="entry name" value="BLL6088 PROTEIN"/>
    <property type="match status" value="1"/>
</dbReference>
<dbReference type="Proteomes" id="UP000580051">
    <property type="component" value="Unassembled WGS sequence"/>
</dbReference>
<dbReference type="RefSeq" id="WP_176226031.1">
    <property type="nucleotide sequence ID" value="NZ_BLRV01000006.1"/>
</dbReference>
<name>A0A6V8NKV2_9ACTN</name>
<dbReference type="SUPFAM" id="SSF144052">
    <property type="entry name" value="Thermophilic metalloprotease-like"/>
    <property type="match status" value="1"/>
</dbReference>
<evidence type="ECO:0000313" key="2">
    <source>
        <dbReference type="EMBL" id="GFP20888.1"/>
    </source>
</evidence>
<accession>A0A6V8NKV2</accession>
<dbReference type="PANTHER" id="PTHR34448">
    <property type="entry name" value="AMINOPEPTIDASE"/>
    <property type="match status" value="1"/>
</dbReference>
<comment type="caution">
    <text evidence="2">The sequence shown here is derived from an EMBL/GenBank/DDBJ whole genome shotgun (WGS) entry which is preliminary data.</text>
</comment>
<evidence type="ECO:0000313" key="3">
    <source>
        <dbReference type="Proteomes" id="UP000580051"/>
    </source>
</evidence>
<keyword evidence="2" id="KW-0031">Aminopeptidase</keyword>